<keyword evidence="12" id="KW-1185">Reference proteome</keyword>
<dbReference type="InterPro" id="IPR023827">
    <property type="entry name" value="Peptidase_S8_Asp-AS"/>
</dbReference>
<accession>A0AAN6N340</accession>
<dbReference type="InterPro" id="IPR050131">
    <property type="entry name" value="Peptidase_S8_subtilisin-like"/>
</dbReference>
<feature type="domain" description="Peptidase S8/S53" evidence="9">
    <location>
        <begin position="180"/>
        <end position="390"/>
    </location>
</feature>
<feature type="signal peptide" evidence="8">
    <location>
        <begin position="1"/>
        <end position="19"/>
    </location>
</feature>
<dbReference type="GO" id="GO:0004252">
    <property type="term" value="F:serine-type endopeptidase activity"/>
    <property type="evidence" value="ECO:0007669"/>
    <property type="project" value="UniProtKB-UniRule"/>
</dbReference>
<name>A0AAN6N340_9PEZI</name>
<dbReference type="SUPFAM" id="SSF54897">
    <property type="entry name" value="Protease propeptides/inhibitors"/>
    <property type="match status" value="1"/>
</dbReference>
<dbReference type="PROSITE" id="PS51892">
    <property type="entry name" value="SUBTILASE"/>
    <property type="match status" value="1"/>
</dbReference>
<evidence type="ECO:0000256" key="1">
    <source>
        <dbReference type="ARBA" id="ARBA00011073"/>
    </source>
</evidence>
<dbReference type="PANTHER" id="PTHR43806:SF66">
    <property type="entry name" value="SERIN ENDOPEPTIDASE"/>
    <property type="match status" value="1"/>
</dbReference>
<gene>
    <name evidence="11" type="ORF">QBC46DRAFT_460332</name>
</gene>
<evidence type="ECO:0000313" key="11">
    <source>
        <dbReference type="EMBL" id="KAK3938317.1"/>
    </source>
</evidence>
<dbReference type="InterPro" id="IPR036852">
    <property type="entry name" value="Peptidase_S8/S53_dom_sf"/>
</dbReference>
<keyword evidence="4 6" id="KW-0378">Hydrolase</keyword>
<evidence type="ECO:0000256" key="8">
    <source>
        <dbReference type="SAM" id="SignalP"/>
    </source>
</evidence>
<dbReference type="InterPro" id="IPR023828">
    <property type="entry name" value="Peptidase_S8_Ser-AS"/>
</dbReference>
<reference evidence="12" key="1">
    <citation type="journal article" date="2023" name="Mol. Phylogenet. Evol.">
        <title>Genome-scale phylogeny and comparative genomics of the fungal order Sordariales.</title>
        <authorList>
            <person name="Hensen N."/>
            <person name="Bonometti L."/>
            <person name="Westerberg I."/>
            <person name="Brannstrom I.O."/>
            <person name="Guillou S."/>
            <person name="Cros-Aarteil S."/>
            <person name="Calhoun S."/>
            <person name="Haridas S."/>
            <person name="Kuo A."/>
            <person name="Mondo S."/>
            <person name="Pangilinan J."/>
            <person name="Riley R."/>
            <person name="LaButti K."/>
            <person name="Andreopoulos B."/>
            <person name="Lipzen A."/>
            <person name="Chen C."/>
            <person name="Yan M."/>
            <person name="Daum C."/>
            <person name="Ng V."/>
            <person name="Clum A."/>
            <person name="Steindorff A."/>
            <person name="Ohm R.A."/>
            <person name="Martin F."/>
            <person name="Silar P."/>
            <person name="Natvig D.O."/>
            <person name="Lalanne C."/>
            <person name="Gautier V."/>
            <person name="Ament-Velasquez S.L."/>
            <person name="Kruys A."/>
            <person name="Hutchinson M.I."/>
            <person name="Powell A.J."/>
            <person name="Barry K."/>
            <person name="Miller A.N."/>
            <person name="Grigoriev I.V."/>
            <person name="Debuchy R."/>
            <person name="Gladieux P."/>
            <person name="Hiltunen Thoren M."/>
            <person name="Johannesson H."/>
        </authorList>
    </citation>
    <scope>NUCLEOTIDE SEQUENCE [LARGE SCALE GENOMIC DNA]</scope>
    <source>
        <strain evidence="12">CBS 340.73</strain>
    </source>
</reference>
<evidence type="ECO:0000256" key="6">
    <source>
        <dbReference type="PROSITE-ProRule" id="PRU01240"/>
    </source>
</evidence>
<dbReference type="PROSITE" id="PS00136">
    <property type="entry name" value="SUBTILASE_ASP"/>
    <property type="match status" value="1"/>
</dbReference>
<comment type="similarity">
    <text evidence="1 6 7">Belongs to the peptidase S8 family.</text>
</comment>
<dbReference type="Pfam" id="PF05922">
    <property type="entry name" value="Inhibitor_I9"/>
    <property type="match status" value="1"/>
</dbReference>
<dbReference type="InterPro" id="IPR000209">
    <property type="entry name" value="Peptidase_S8/S53_dom"/>
</dbReference>
<dbReference type="InterPro" id="IPR022398">
    <property type="entry name" value="Peptidase_S8_His-AS"/>
</dbReference>
<keyword evidence="5 6" id="KW-0720">Serine protease</keyword>
<dbReference type="Pfam" id="PF00082">
    <property type="entry name" value="Peptidase_S8"/>
    <property type="match status" value="1"/>
</dbReference>
<keyword evidence="3 8" id="KW-0732">Signal</keyword>
<organism evidence="11 12">
    <name type="scientific">Diplogelasinospora grovesii</name>
    <dbReference type="NCBI Taxonomy" id="303347"/>
    <lineage>
        <taxon>Eukaryota</taxon>
        <taxon>Fungi</taxon>
        <taxon>Dikarya</taxon>
        <taxon>Ascomycota</taxon>
        <taxon>Pezizomycotina</taxon>
        <taxon>Sordariomycetes</taxon>
        <taxon>Sordariomycetidae</taxon>
        <taxon>Sordariales</taxon>
        <taxon>Diplogelasinosporaceae</taxon>
        <taxon>Diplogelasinospora</taxon>
    </lineage>
</organism>
<proteinExistence type="inferred from homology"/>
<protein>
    <submittedName>
        <fullName evidence="11">Subtilisin-like protein</fullName>
    </submittedName>
</protein>
<evidence type="ECO:0000256" key="2">
    <source>
        <dbReference type="ARBA" id="ARBA00022670"/>
    </source>
</evidence>
<keyword evidence="2 6" id="KW-0645">Protease</keyword>
<evidence type="ECO:0000256" key="4">
    <source>
        <dbReference type="ARBA" id="ARBA00022801"/>
    </source>
</evidence>
<dbReference type="PRINTS" id="PR00723">
    <property type="entry name" value="SUBTILISIN"/>
</dbReference>
<evidence type="ECO:0000256" key="7">
    <source>
        <dbReference type="RuleBase" id="RU003355"/>
    </source>
</evidence>
<dbReference type="CDD" id="cd04077">
    <property type="entry name" value="Peptidases_S8_PCSK9_ProteinaseK_like"/>
    <property type="match status" value="1"/>
</dbReference>
<dbReference type="PROSITE" id="PS00138">
    <property type="entry name" value="SUBTILASE_SER"/>
    <property type="match status" value="1"/>
</dbReference>
<dbReference type="InterPro" id="IPR037045">
    <property type="entry name" value="S8pro/Inhibitor_I9_sf"/>
</dbReference>
<feature type="active site" description="Charge relay system" evidence="6">
    <location>
        <position position="219"/>
    </location>
</feature>
<dbReference type="AlphaFoldDB" id="A0AAN6N340"/>
<evidence type="ECO:0000259" key="9">
    <source>
        <dbReference type="Pfam" id="PF00082"/>
    </source>
</evidence>
<comment type="caution">
    <text evidence="11">The sequence shown here is derived from an EMBL/GenBank/DDBJ whole genome shotgun (WGS) entry which is preliminary data.</text>
</comment>
<dbReference type="InterPro" id="IPR010259">
    <property type="entry name" value="S8pro/Inhibitor_I9"/>
</dbReference>
<evidence type="ECO:0000313" key="12">
    <source>
        <dbReference type="Proteomes" id="UP001303473"/>
    </source>
</evidence>
<dbReference type="Gene3D" id="3.30.70.80">
    <property type="entry name" value="Peptidase S8 propeptide/proteinase inhibitor I9"/>
    <property type="match status" value="1"/>
</dbReference>
<evidence type="ECO:0000259" key="10">
    <source>
        <dbReference type="Pfam" id="PF05922"/>
    </source>
</evidence>
<sequence>MKLSILLFGVSAFIGSALADAVVVNDGVTKGVIPEEYIVVYKADADKASRRKHQDNVDSIAKKRKKGGVKQTFEGIPGFTAYTVQIAQEDLPTILKSNVVKYVEKNTAYSLSMIDSTPARGNNVPGANTVVDAAVNASTGVTKRYLVNQPTAYSWGLTRISHKYRSAATNYIYDTSAGFGTRVYVVDSGIMTTHQEFGGRATFGANFVTGSPNTDEFGHGTHVAGTVGGHYIGVAKATNLIAVKVLDKNGAAYGGISTMYWGTYWAAVNALNAGKGSVSVINISLHVGVVWQAWNDLITAITNAGVTVVVAAGNDNRDARLDSPSSTPSAITVGATDSTDSKAVDLFAPGVSILSSYPSCTTCYQYMSGTSMASPHVAGLAVYFMAKDNIKGVVGVTNRILSLATNGLVINNMGAPNKLAYNGDGY</sequence>
<dbReference type="InterPro" id="IPR034193">
    <property type="entry name" value="PCSK9_ProteinaseK-like"/>
</dbReference>
<feature type="chain" id="PRO_5043044717" evidence="8">
    <location>
        <begin position="20"/>
        <end position="426"/>
    </location>
</feature>
<evidence type="ECO:0000256" key="3">
    <source>
        <dbReference type="ARBA" id="ARBA00022729"/>
    </source>
</evidence>
<feature type="active site" description="Charge relay system" evidence="6">
    <location>
        <position position="187"/>
    </location>
</feature>
<dbReference type="GO" id="GO:0006508">
    <property type="term" value="P:proteolysis"/>
    <property type="evidence" value="ECO:0007669"/>
    <property type="project" value="UniProtKB-KW"/>
</dbReference>
<dbReference type="Gene3D" id="3.40.50.200">
    <property type="entry name" value="Peptidase S8/S53 domain"/>
    <property type="match status" value="1"/>
</dbReference>
<dbReference type="EMBL" id="MU853832">
    <property type="protein sequence ID" value="KAK3938317.1"/>
    <property type="molecule type" value="Genomic_DNA"/>
</dbReference>
<feature type="active site" description="Charge relay system" evidence="6">
    <location>
        <position position="371"/>
    </location>
</feature>
<dbReference type="PROSITE" id="PS00137">
    <property type="entry name" value="SUBTILASE_HIS"/>
    <property type="match status" value="1"/>
</dbReference>
<evidence type="ECO:0000256" key="5">
    <source>
        <dbReference type="ARBA" id="ARBA00022825"/>
    </source>
</evidence>
<dbReference type="SUPFAM" id="SSF52743">
    <property type="entry name" value="Subtilisin-like"/>
    <property type="match status" value="1"/>
</dbReference>
<feature type="domain" description="Inhibitor I9" evidence="10">
    <location>
        <begin position="37"/>
        <end position="111"/>
    </location>
</feature>
<dbReference type="InterPro" id="IPR015500">
    <property type="entry name" value="Peptidase_S8_subtilisin-rel"/>
</dbReference>
<dbReference type="Proteomes" id="UP001303473">
    <property type="component" value="Unassembled WGS sequence"/>
</dbReference>
<dbReference type="PANTHER" id="PTHR43806">
    <property type="entry name" value="PEPTIDASE S8"/>
    <property type="match status" value="1"/>
</dbReference>